<evidence type="ECO:0000256" key="3">
    <source>
        <dbReference type="ARBA" id="ARBA00022918"/>
    </source>
</evidence>
<dbReference type="Proteomes" id="UP000596660">
    <property type="component" value="Unplaced"/>
</dbReference>
<keyword evidence="7" id="KW-1185">Reference proteome</keyword>
<dbReference type="AlphaFoldDB" id="A0A803N8F2"/>
<dbReference type="InterPro" id="IPR001969">
    <property type="entry name" value="Aspartic_peptidase_AS"/>
</dbReference>
<dbReference type="GO" id="GO:0003964">
    <property type="term" value="F:RNA-directed DNA polymerase activity"/>
    <property type="evidence" value="ECO:0007669"/>
    <property type="project" value="UniProtKB-KW"/>
</dbReference>
<evidence type="ECO:0000256" key="4">
    <source>
        <dbReference type="SAM" id="Coils"/>
    </source>
</evidence>
<evidence type="ECO:0000313" key="7">
    <source>
        <dbReference type="Proteomes" id="UP000596660"/>
    </source>
</evidence>
<dbReference type="Gramene" id="AUR62042117-RA">
    <property type="protein sequence ID" value="AUR62042117-RA:cds"/>
    <property type="gene ID" value="AUR62042117"/>
</dbReference>
<evidence type="ECO:0000256" key="1">
    <source>
        <dbReference type="ARBA" id="ARBA00022679"/>
    </source>
</evidence>
<name>A0A803N8F2_CHEQI</name>
<evidence type="ECO:0000313" key="6">
    <source>
        <dbReference type="EnsemblPlants" id="AUR62042117-RA:cds"/>
    </source>
</evidence>
<evidence type="ECO:0000256" key="2">
    <source>
        <dbReference type="ARBA" id="ARBA00022695"/>
    </source>
</evidence>
<dbReference type="CDD" id="cd00303">
    <property type="entry name" value="retropepsin_like"/>
    <property type="match status" value="1"/>
</dbReference>
<dbReference type="Pfam" id="PF13650">
    <property type="entry name" value="Asp_protease_2"/>
    <property type="match status" value="1"/>
</dbReference>
<dbReference type="GO" id="GO:0003676">
    <property type="term" value="F:nucleic acid binding"/>
    <property type="evidence" value="ECO:0007669"/>
    <property type="project" value="InterPro"/>
</dbReference>
<feature type="region of interest" description="Disordered" evidence="5">
    <location>
        <begin position="138"/>
        <end position="171"/>
    </location>
</feature>
<dbReference type="InterPro" id="IPR036397">
    <property type="entry name" value="RNaseH_sf"/>
</dbReference>
<keyword evidence="4" id="KW-0175">Coiled coil</keyword>
<dbReference type="GO" id="GO:0004190">
    <property type="term" value="F:aspartic-type endopeptidase activity"/>
    <property type="evidence" value="ECO:0007669"/>
    <property type="project" value="InterPro"/>
</dbReference>
<organism evidence="6 7">
    <name type="scientific">Chenopodium quinoa</name>
    <name type="common">Quinoa</name>
    <dbReference type="NCBI Taxonomy" id="63459"/>
    <lineage>
        <taxon>Eukaryota</taxon>
        <taxon>Viridiplantae</taxon>
        <taxon>Streptophyta</taxon>
        <taxon>Embryophyta</taxon>
        <taxon>Tracheophyta</taxon>
        <taxon>Spermatophyta</taxon>
        <taxon>Magnoliopsida</taxon>
        <taxon>eudicotyledons</taxon>
        <taxon>Gunneridae</taxon>
        <taxon>Pentapetalae</taxon>
        <taxon>Caryophyllales</taxon>
        <taxon>Chenopodiaceae</taxon>
        <taxon>Chenopodioideae</taxon>
        <taxon>Atripliceae</taxon>
        <taxon>Chenopodium</taxon>
    </lineage>
</organism>
<dbReference type="SUPFAM" id="SSF50630">
    <property type="entry name" value="Acid proteases"/>
    <property type="match status" value="1"/>
</dbReference>
<reference evidence="6" key="2">
    <citation type="submission" date="2021-03" db="UniProtKB">
        <authorList>
            <consortium name="EnsemblPlants"/>
        </authorList>
    </citation>
    <scope>IDENTIFICATION</scope>
</reference>
<dbReference type="InterPro" id="IPR012337">
    <property type="entry name" value="RNaseH-like_sf"/>
</dbReference>
<feature type="coiled-coil region" evidence="4">
    <location>
        <begin position="92"/>
        <end position="130"/>
    </location>
</feature>
<reference evidence="6" key="1">
    <citation type="journal article" date="2017" name="Nature">
        <title>The genome of Chenopodium quinoa.</title>
        <authorList>
            <person name="Jarvis D.E."/>
            <person name="Ho Y.S."/>
            <person name="Lightfoot D.J."/>
            <person name="Schmoeckel S.M."/>
            <person name="Li B."/>
            <person name="Borm T.J.A."/>
            <person name="Ohyanagi H."/>
            <person name="Mineta K."/>
            <person name="Michell C.T."/>
            <person name="Saber N."/>
            <person name="Kharbatia N.M."/>
            <person name="Rupper R.R."/>
            <person name="Sharp A.R."/>
            <person name="Dally N."/>
            <person name="Boughton B.A."/>
            <person name="Woo Y.H."/>
            <person name="Gao G."/>
            <person name="Schijlen E.G.W.M."/>
            <person name="Guo X."/>
            <person name="Momin A.A."/>
            <person name="Negrao S."/>
            <person name="Al-Babili S."/>
            <person name="Gehring C."/>
            <person name="Roessner U."/>
            <person name="Jung C."/>
            <person name="Murphy K."/>
            <person name="Arold S.T."/>
            <person name="Gojobori T."/>
            <person name="van der Linden C.G."/>
            <person name="van Loo E.N."/>
            <person name="Jellen E.N."/>
            <person name="Maughan P.J."/>
            <person name="Tester M."/>
        </authorList>
    </citation>
    <scope>NUCLEOTIDE SEQUENCE [LARGE SCALE GENOMIC DNA]</scope>
    <source>
        <strain evidence="6">cv. PI 614886</strain>
    </source>
</reference>
<dbReference type="Gene3D" id="3.30.420.10">
    <property type="entry name" value="Ribonuclease H-like superfamily/Ribonuclease H"/>
    <property type="match status" value="1"/>
</dbReference>
<keyword evidence="2" id="KW-0548">Nucleotidyltransferase</keyword>
<protein>
    <submittedName>
        <fullName evidence="6">Uncharacterized protein</fullName>
    </submittedName>
</protein>
<dbReference type="InterPro" id="IPR021109">
    <property type="entry name" value="Peptidase_aspartic_dom_sf"/>
</dbReference>
<accession>A0A803N8F2</accession>
<dbReference type="SUPFAM" id="SSF53098">
    <property type="entry name" value="Ribonuclease H-like"/>
    <property type="match status" value="1"/>
</dbReference>
<dbReference type="Gene3D" id="2.40.70.10">
    <property type="entry name" value="Acid Proteases"/>
    <property type="match status" value="1"/>
</dbReference>
<dbReference type="PROSITE" id="PS00141">
    <property type="entry name" value="ASP_PROTEASE"/>
    <property type="match status" value="1"/>
</dbReference>
<feature type="compositionally biased region" description="Basic and acidic residues" evidence="5">
    <location>
        <begin position="141"/>
        <end position="171"/>
    </location>
</feature>
<dbReference type="GO" id="GO:0006508">
    <property type="term" value="P:proteolysis"/>
    <property type="evidence" value="ECO:0007669"/>
    <property type="project" value="InterPro"/>
</dbReference>
<proteinExistence type="predicted"/>
<keyword evidence="1" id="KW-0808">Transferase</keyword>
<sequence>MAGDKEVPASQVFQGEEETTRRSKKKGTRDPSRDPSVPRTLTSELEPRLMRVECTVADMHDDITQLSDSVEGLEGKVEAAHTATQYLRDETLGLVNSALATIREEVAKLKEELLGQLRDIRAEVESVKEDVILCDQEEDEASHPKARYADHGKDKAKSKWESKGDNRDGGKPSKPFKCFLCEGSHLARNCPMRQKLSAMIATEEESAPTTRMGAMVMNEDAQLANMRLLNTSRVEDDDLKGRASSTSSTTNIKQGGSLMIVNGEVNEVPTRLLVDTGASHNFLAKEEAKALGVKFTKVDGEMKAINSEATPVYGRAWGVPIRLGKWKGKVDFLVVDIDDEDVVLGMEFLHKVLPFRVSDGMITITSKGSEIGIKLAQLKERDVRVSTLKAWWSPRQRCQGAIHGRIKATKMLGTRHHGVPRDGTTRLKCGVNRTDGAAAHRSIQGTSGALDRVAGTESYMPYFNTSYKPQLDNYTQPNSSECRELFNMMNEFIVYQHEEINELMHDCQQISKSIELLVVQQYTNQQVIHDDNDIGFEDCEESANLTHDIYSPSNESTIEENNFPSIYDSDGENFWSDDIGVVEKEEQPIIVKSLVEKPMVLDLLVVEDFVDKLIHEDEVEGKNIYVKPNPSPLNIPFSQRLDLVPSFTMSNPLYFLKMSPFHDTLGHVDLDDYSKRCLETYLTCMCTDKPQEWARWLPLAEFWYNTTFHSAIQATPYEILYGQAPPFHVPYLKGVGMIGSVDRSLHQREVALAMIKENLLKAQNRMKQQADKHRKDASWEDIEAIEAQFPDFNPRGFSQGEGIDANINQLEGNLVTVPLVLAEIKLKLGNAELKDELEGA</sequence>
<keyword evidence="3" id="KW-0695">RNA-directed DNA polymerase</keyword>
<feature type="region of interest" description="Disordered" evidence="5">
    <location>
        <begin position="1"/>
        <end position="42"/>
    </location>
</feature>
<dbReference type="PANTHER" id="PTHR12917:SF18">
    <property type="entry name" value="DNA DAMAGE-INDUCIBLE PROTEIN 1-LIKE"/>
    <property type="match status" value="1"/>
</dbReference>
<dbReference type="EnsemblPlants" id="AUR62042117-RA">
    <property type="protein sequence ID" value="AUR62042117-RA:cds"/>
    <property type="gene ID" value="AUR62042117"/>
</dbReference>
<dbReference type="PANTHER" id="PTHR12917">
    <property type="entry name" value="ASPARTYL PROTEASE DDI-RELATED"/>
    <property type="match status" value="1"/>
</dbReference>
<evidence type="ECO:0000256" key="5">
    <source>
        <dbReference type="SAM" id="MobiDB-lite"/>
    </source>
</evidence>